<dbReference type="GeneID" id="85475477"/>
<comment type="caution">
    <text evidence="1">The sequence shown here is derived from an EMBL/GenBank/DDBJ whole genome shotgun (WGS) entry which is preliminary data.</text>
</comment>
<dbReference type="EMBL" id="JAHMHQ010000012">
    <property type="protein sequence ID" value="KAK1635900.1"/>
    <property type="molecule type" value="Genomic_DNA"/>
</dbReference>
<dbReference type="RefSeq" id="XP_060444507.1">
    <property type="nucleotide sequence ID" value="XM_060590615.1"/>
</dbReference>
<evidence type="ECO:0000313" key="1">
    <source>
        <dbReference type="EMBL" id="KAK1635900.1"/>
    </source>
</evidence>
<name>A0AAI9ZPP9_9PEZI</name>
<accession>A0AAI9ZPP9</accession>
<organism evidence="1 2">
    <name type="scientific">Colletotrichum phormii</name>
    <dbReference type="NCBI Taxonomy" id="359342"/>
    <lineage>
        <taxon>Eukaryota</taxon>
        <taxon>Fungi</taxon>
        <taxon>Dikarya</taxon>
        <taxon>Ascomycota</taxon>
        <taxon>Pezizomycotina</taxon>
        <taxon>Sordariomycetes</taxon>
        <taxon>Hypocreomycetidae</taxon>
        <taxon>Glomerellales</taxon>
        <taxon>Glomerellaceae</taxon>
        <taxon>Colletotrichum</taxon>
        <taxon>Colletotrichum acutatum species complex</taxon>
    </lineage>
</organism>
<sequence>MSTGPSMLHVASSRASAGSHIFTPSPASSPYPTFSQHQKSSEDSLLLSGSQDDNNNIIMKLPTFLLLAFAPLPLLAELNAYEILMFFDMYRSDYDQNGSDCKIAKACKDCNFEEFVLHVDRLKTLTGVSGRISDMMNPEIGEIEGWGERDDLVYDAKKLLGGLWRDEDDSARPGHPTVIERLVDRMTVLRETAEPSRLEKITTAMEYAHYSRRRAQADDMITFVDGRLSSKRLGTSKTQTISFLGGQFDEFDSQATIESVQKTKRGAMRDEIVAIARDINSGSVSSTSMRDVRRLSHLAKRDFGEGMAVMALQRGLDTLKMPARKKC</sequence>
<gene>
    <name evidence="1" type="ORF">BDP81DRAFT_430537</name>
</gene>
<reference evidence="1" key="1">
    <citation type="submission" date="2021-06" db="EMBL/GenBank/DDBJ databases">
        <title>Comparative genomics, transcriptomics and evolutionary studies reveal genomic signatures of adaptation to plant cell wall in hemibiotrophic fungi.</title>
        <authorList>
            <consortium name="DOE Joint Genome Institute"/>
            <person name="Baroncelli R."/>
            <person name="Diaz J.F."/>
            <person name="Benocci T."/>
            <person name="Peng M."/>
            <person name="Battaglia E."/>
            <person name="Haridas S."/>
            <person name="Andreopoulos W."/>
            <person name="Labutti K."/>
            <person name="Pangilinan J."/>
            <person name="Floch G.L."/>
            <person name="Makela M.R."/>
            <person name="Henrissat B."/>
            <person name="Grigoriev I.V."/>
            <person name="Crouch J.A."/>
            <person name="De Vries R.P."/>
            <person name="Sukno S.A."/>
            <person name="Thon M.R."/>
        </authorList>
    </citation>
    <scope>NUCLEOTIDE SEQUENCE</scope>
    <source>
        <strain evidence="1">CBS 102054</strain>
    </source>
</reference>
<protein>
    <submittedName>
        <fullName evidence="1">Uncharacterized protein</fullName>
    </submittedName>
</protein>
<dbReference type="Proteomes" id="UP001243989">
    <property type="component" value="Unassembled WGS sequence"/>
</dbReference>
<dbReference type="AlphaFoldDB" id="A0AAI9ZPP9"/>
<keyword evidence="2" id="KW-1185">Reference proteome</keyword>
<proteinExistence type="predicted"/>
<evidence type="ECO:0000313" key="2">
    <source>
        <dbReference type="Proteomes" id="UP001243989"/>
    </source>
</evidence>